<dbReference type="Gene3D" id="3.30.560.10">
    <property type="entry name" value="Glucose Oxidase, domain 3"/>
    <property type="match status" value="1"/>
</dbReference>
<comment type="cofactor">
    <cofactor evidence="1">
        <name>FAD</name>
        <dbReference type="ChEBI" id="CHEBI:57692"/>
    </cofactor>
</comment>
<evidence type="ECO:0000256" key="1">
    <source>
        <dbReference type="ARBA" id="ARBA00001974"/>
    </source>
</evidence>
<keyword evidence="8" id="KW-1185">Reference proteome</keyword>
<evidence type="ECO:0000313" key="8">
    <source>
        <dbReference type="Proteomes" id="UP001586593"/>
    </source>
</evidence>
<keyword evidence="5" id="KW-0560">Oxidoreductase</keyword>
<dbReference type="PANTHER" id="PTHR11552">
    <property type="entry name" value="GLUCOSE-METHANOL-CHOLINE GMC OXIDOREDUCTASE"/>
    <property type="match status" value="1"/>
</dbReference>
<name>A0ABR3VZH0_9PEZI</name>
<dbReference type="InterPro" id="IPR012132">
    <property type="entry name" value="GMC_OxRdtase"/>
</dbReference>
<organism evidence="7 8">
    <name type="scientific">Phialemonium thermophilum</name>
    <dbReference type="NCBI Taxonomy" id="223376"/>
    <lineage>
        <taxon>Eukaryota</taxon>
        <taxon>Fungi</taxon>
        <taxon>Dikarya</taxon>
        <taxon>Ascomycota</taxon>
        <taxon>Pezizomycotina</taxon>
        <taxon>Sordariomycetes</taxon>
        <taxon>Sordariomycetidae</taxon>
        <taxon>Cephalothecales</taxon>
        <taxon>Cephalothecaceae</taxon>
        <taxon>Phialemonium</taxon>
    </lineage>
</organism>
<gene>
    <name evidence="7" type="ORF">VTK73DRAFT_9969</name>
</gene>
<dbReference type="Pfam" id="PF00732">
    <property type="entry name" value="GMC_oxred_N"/>
    <property type="match status" value="1"/>
</dbReference>
<comment type="caution">
    <text evidence="7">The sequence shown here is derived from an EMBL/GenBank/DDBJ whole genome shotgun (WGS) entry which is preliminary data.</text>
</comment>
<protein>
    <recommendedName>
        <fullName evidence="6">Glucose-methanol-choline oxidoreductase N-terminal domain-containing protein</fullName>
    </recommendedName>
</protein>
<accession>A0ABR3VZH0</accession>
<dbReference type="InterPro" id="IPR000172">
    <property type="entry name" value="GMC_OxRdtase_N"/>
</dbReference>
<evidence type="ECO:0000256" key="4">
    <source>
        <dbReference type="ARBA" id="ARBA00022827"/>
    </source>
</evidence>
<sequence length="503" mass="54920">MIWGRMARGEFDAWEKMGGPGWSWDAMLPYMKKVERVDPRVFEAPAEGALRHRDHYGTQGNVHVSQPAATLPYEAALYKSTVDVGLPGPTPSDPFGGDNTGGHLVLNSIDQSDRRGTRSYAVSAYLGTISHRPNLRILTEAYASRVILSDADGSGLRATGVEFEHAGQLYELHARREVLLCAGAIETPKLLELSGIGDPEILRSVGITPLVSNPEVGEHMQDHIATAQVFQLSPGEISADLFMDPEMAASAQKEYAESKTGPLAAGGNVIVPFSMVDLGDDKFRDLMRAKQQQQQQGAGAGRDEVAAQQAQNLQDRAGMDLCFIPLPFKTDMTKMHSFHGTFGHPYDGSCYATVCVQLRRSFSQGSVHVADKDFRVRPRIDARYLTDPADLAILARGHRLLNQVAQREPLASKIQRRVFPAEDVDVEGDDEALRRYILDHYNHEFHVCATAGLGRVVDPELKVIGVAGLRVVDASALPLLPTSNTQSVVYALAEKAADMIKGI</sequence>
<evidence type="ECO:0000313" key="7">
    <source>
        <dbReference type="EMBL" id="KAL1849100.1"/>
    </source>
</evidence>
<keyword evidence="4" id="KW-0274">FAD</keyword>
<proteinExistence type="inferred from homology"/>
<dbReference type="EMBL" id="JAZHXJ010000892">
    <property type="protein sequence ID" value="KAL1849100.1"/>
    <property type="molecule type" value="Genomic_DNA"/>
</dbReference>
<dbReference type="Pfam" id="PF05199">
    <property type="entry name" value="GMC_oxred_C"/>
    <property type="match status" value="1"/>
</dbReference>
<evidence type="ECO:0000256" key="2">
    <source>
        <dbReference type="ARBA" id="ARBA00010790"/>
    </source>
</evidence>
<dbReference type="InterPro" id="IPR007867">
    <property type="entry name" value="GMC_OxRtase_C"/>
</dbReference>
<feature type="domain" description="Glucose-methanol-choline oxidoreductase N-terminal" evidence="6">
    <location>
        <begin position="183"/>
        <end position="197"/>
    </location>
</feature>
<dbReference type="Proteomes" id="UP001586593">
    <property type="component" value="Unassembled WGS sequence"/>
</dbReference>
<evidence type="ECO:0000259" key="6">
    <source>
        <dbReference type="PROSITE" id="PS00624"/>
    </source>
</evidence>
<keyword evidence="3" id="KW-0285">Flavoprotein</keyword>
<dbReference type="InterPro" id="IPR036188">
    <property type="entry name" value="FAD/NAD-bd_sf"/>
</dbReference>
<evidence type="ECO:0000256" key="3">
    <source>
        <dbReference type="ARBA" id="ARBA00022630"/>
    </source>
</evidence>
<dbReference type="PIRSF" id="PIRSF000137">
    <property type="entry name" value="Alcohol_oxidase"/>
    <property type="match status" value="1"/>
</dbReference>
<dbReference type="PROSITE" id="PS00624">
    <property type="entry name" value="GMC_OXRED_2"/>
    <property type="match status" value="1"/>
</dbReference>
<dbReference type="SUPFAM" id="SSF54373">
    <property type="entry name" value="FAD-linked reductases, C-terminal domain"/>
    <property type="match status" value="1"/>
</dbReference>
<comment type="similarity">
    <text evidence="2">Belongs to the GMC oxidoreductase family.</text>
</comment>
<dbReference type="SUPFAM" id="SSF51905">
    <property type="entry name" value="FAD/NAD(P)-binding domain"/>
    <property type="match status" value="1"/>
</dbReference>
<evidence type="ECO:0000256" key="5">
    <source>
        <dbReference type="ARBA" id="ARBA00023002"/>
    </source>
</evidence>
<dbReference type="Gene3D" id="3.50.50.60">
    <property type="entry name" value="FAD/NAD(P)-binding domain"/>
    <property type="match status" value="1"/>
</dbReference>
<reference evidence="7 8" key="1">
    <citation type="journal article" date="2024" name="Commun. Biol.">
        <title>Comparative genomic analysis of thermophilic fungi reveals convergent evolutionary adaptations and gene losses.</title>
        <authorList>
            <person name="Steindorff A.S."/>
            <person name="Aguilar-Pontes M.V."/>
            <person name="Robinson A.J."/>
            <person name="Andreopoulos B."/>
            <person name="LaButti K."/>
            <person name="Kuo A."/>
            <person name="Mondo S."/>
            <person name="Riley R."/>
            <person name="Otillar R."/>
            <person name="Haridas S."/>
            <person name="Lipzen A."/>
            <person name="Grimwood J."/>
            <person name="Schmutz J."/>
            <person name="Clum A."/>
            <person name="Reid I.D."/>
            <person name="Moisan M.C."/>
            <person name="Butler G."/>
            <person name="Nguyen T.T.M."/>
            <person name="Dewar K."/>
            <person name="Conant G."/>
            <person name="Drula E."/>
            <person name="Henrissat B."/>
            <person name="Hansel C."/>
            <person name="Singer S."/>
            <person name="Hutchinson M.I."/>
            <person name="de Vries R.P."/>
            <person name="Natvig D.O."/>
            <person name="Powell A.J."/>
            <person name="Tsang A."/>
            <person name="Grigoriev I.V."/>
        </authorList>
    </citation>
    <scope>NUCLEOTIDE SEQUENCE [LARGE SCALE GENOMIC DNA]</scope>
    <source>
        <strain evidence="7 8">ATCC 24622</strain>
    </source>
</reference>
<dbReference type="PANTHER" id="PTHR11552:SF201">
    <property type="entry name" value="GLUCOSE-METHANOL-CHOLINE OXIDOREDUCTASE N-TERMINAL DOMAIN-CONTAINING PROTEIN"/>
    <property type="match status" value="1"/>
</dbReference>